<organism evidence="8 9">
    <name type="scientific">Pseudovirgaria hyperparasitica</name>
    <dbReference type="NCBI Taxonomy" id="470096"/>
    <lineage>
        <taxon>Eukaryota</taxon>
        <taxon>Fungi</taxon>
        <taxon>Dikarya</taxon>
        <taxon>Ascomycota</taxon>
        <taxon>Pezizomycotina</taxon>
        <taxon>Dothideomycetes</taxon>
        <taxon>Dothideomycetes incertae sedis</taxon>
        <taxon>Acrospermales</taxon>
        <taxon>Acrospermaceae</taxon>
        <taxon>Pseudovirgaria</taxon>
    </lineage>
</organism>
<dbReference type="Proteomes" id="UP000799437">
    <property type="component" value="Unassembled WGS sequence"/>
</dbReference>
<gene>
    <name evidence="8" type="ORF">EJ05DRAFT_200786</name>
</gene>
<evidence type="ECO:0000256" key="3">
    <source>
        <dbReference type="ARBA" id="ARBA00022833"/>
    </source>
</evidence>
<dbReference type="InterPro" id="IPR017455">
    <property type="entry name" value="Znf_FYVE-rel"/>
</dbReference>
<dbReference type="SUPFAM" id="SSF57903">
    <property type="entry name" value="FYVE/PHD zinc finger"/>
    <property type="match status" value="2"/>
</dbReference>
<dbReference type="RefSeq" id="XP_033604664.1">
    <property type="nucleotide sequence ID" value="XM_033739743.1"/>
</dbReference>
<feature type="coiled-coil region" evidence="5">
    <location>
        <begin position="455"/>
        <end position="515"/>
    </location>
</feature>
<dbReference type="InterPro" id="IPR013083">
    <property type="entry name" value="Znf_RING/FYVE/PHD"/>
</dbReference>
<protein>
    <submittedName>
        <fullName evidence="8">FYVE-domain-containing protein</fullName>
    </submittedName>
</protein>
<evidence type="ECO:0000313" key="9">
    <source>
        <dbReference type="Proteomes" id="UP000799437"/>
    </source>
</evidence>
<dbReference type="SUPFAM" id="SSF140125">
    <property type="entry name" value="Rabenosyn-5 Rab-binding domain-like"/>
    <property type="match status" value="1"/>
</dbReference>
<evidence type="ECO:0000256" key="4">
    <source>
        <dbReference type="PROSITE-ProRule" id="PRU00091"/>
    </source>
</evidence>
<dbReference type="InterPro" id="IPR000306">
    <property type="entry name" value="Znf_FYVE"/>
</dbReference>
<dbReference type="AlphaFoldDB" id="A0A6A6WHD2"/>
<reference evidence="8" key="1">
    <citation type="journal article" date="2020" name="Stud. Mycol.">
        <title>101 Dothideomycetes genomes: a test case for predicting lifestyles and emergence of pathogens.</title>
        <authorList>
            <person name="Haridas S."/>
            <person name="Albert R."/>
            <person name="Binder M."/>
            <person name="Bloem J."/>
            <person name="Labutti K."/>
            <person name="Salamov A."/>
            <person name="Andreopoulos B."/>
            <person name="Baker S."/>
            <person name="Barry K."/>
            <person name="Bills G."/>
            <person name="Bluhm B."/>
            <person name="Cannon C."/>
            <person name="Castanera R."/>
            <person name="Culley D."/>
            <person name="Daum C."/>
            <person name="Ezra D."/>
            <person name="Gonzalez J."/>
            <person name="Henrissat B."/>
            <person name="Kuo A."/>
            <person name="Liang C."/>
            <person name="Lipzen A."/>
            <person name="Lutzoni F."/>
            <person name="Magnuson J."/>
            <person name="Mondo S."/>
            <person name="Nolan M."/>
            <person name="Ohm R."/>
            <person name="Pangilinan J."/>
            <person name="Park H.-J."/>
            <person name="Ramirez L."/>
            <person name="Alfaro M."/>
            <person name="Sun H."/>
            <person name="Tritt A."/>
            <person name="Yoshinaga Y."/>
            <person name="Zwiers L.-H."/>
            <person name="Turgeon B."/>
            <person name="Goodwin S."/>
            <person name="Spatafora J."/>
            <person name="Crous P."/>
            <person name="Grigoriev I."/>
        </authorList>
    </citation>
    <scope>NUCLEOTIDE SEQUENCE</scope>
    <source>
        <strain evidence="8">CBS 121739</strain>
    </source>
</reference>
<dbReference type="GeneID" id="54480797"/>
<dbReference type="Pfam" id="PF01363">
    <property type="entry name" value="FYVE"/>
    <property type="match status" value="1"/>
</dbReference>
<dbReference type="SMART" id="SM00064">
    <property type="entry name" value="FYVE"/>
    <property type="match status" value="2"/>
</dbReference>
<keyword evidence="9" id="KW-1185">Reference proteome</keyword>
<name>A0A6A6WHD2_9PEZI</name>
<evidence type="ECO:0000256" key="2">
    <source>
        <dbReference type="ARBA" id="ARBA00022771"/>
    </source>
</evidence>
<dbReference type="CDD" id="cd15761">
    <property type="entry name" value="FYVE1_Vac1p_like"/>
    <property type="match status" value="1"/>
</dbReference>
<dbReference type="OrthoDB" id="166134at2759"/>
<dbReference type="PANTHER" id="PTHR13510:SF44">
    <property type="entry name" value="RABENOSYN-5"/>
    <property type="match status" value="1"/>
</dbReference>
<feature type="region of interest" description="Disordered" evidence="6">
    <location>
        <begin position="22"/>
        <end position="59"/>
    </location>
</feature>
<dbReference type="PANTHER" id="PTHR13510">
    <property type="entry name" value="FYVE-FINGER-CONTAINING RAB5 EFFECTOR PROTEIN RABENOSYN-5-RELATED"/>
    <property type="match status" value="1"/>
</dbReference>
<accession>A0A6A6WHD2</accession>
<feature type="compositionally biased region" description="Low complexity" evidence="6">
    <location>
        <begin position="25"/>
        <end position="43"/>
    </location>
</feature>
<dbReference type="EMBL" id="ML996566">
    <property type="protein sequence ID" value="KAF2762213.1"/>
    <property type="molecule type" value="Genomic_DNA"/>
</dbReference>
<dbReference type="GO" id="GO:0008270">
    <property type="term" value="F:zinc ion binding"/>
    <property type="evidence" value="ECO:0007669"/>
    <property type="project" value="UniProtKB-KW"/>
</dbReference>
<dbReference type="Pfam" id="PF11464">
    <property type="entry name" value="Rbsn"/>
    <property type="match status" value="1"/>
</dbReference>
<dbReference type="Gene3D" id="3.30.40.10">
    <property type="entry name" value="Zinc/RING finger domain, C3HC4 (zinc finger)"/>
    <property type="match status" value="2"/>
</dbReference>
<keyword evidence="2 4" id="KW-0863">Zinc-finger</keyword>
<dbReference type="InterPro" id="IPR036531">
    <property type="entry name" value="Rbsn_Rab-bd_sf"/>
</dbReference>
<dbReference type="PROSITE" id="PS50178">
    <property type="entry name" value="ZF_FYVE"/>
    <property type="match status" value="1"/>
</dbReference>
<keyword evidence="1" id="KW-0479">Metal-binding</keyword>
<evidence type="ECO:0000256" key="6">
    <source>
        <dbReference type="SAM" id="MobiDB-lite"/>
    </source>
</evidence>
<evidence type="ECO:0000313" key="8">
    <source>
        <dbReference type="EMBL" id="KAF2762213.1"/>
    </source>
</evidence>
<dbReference type="CDD" id="cd15737">
    <property type="entry name" value="FYVE2_Vac1p_like"/>
    <property type="match status" value="1"/>
</dbReference>
<feature type="domain" description="FYVE-type" evidence="7">
    <location>
        <begin position="222"/>
        <end position="297"/>
    </location>
</feature>
<keyword evidence="5" id="KW-0175">Coiled coil</keyword>
<evidence type="ECO:0000256" key="5">
    <source>
        <dbReference type="SAM" id="Coils"/>
    </source>
</evidence>
<proteinExistence type="predicted"/>
<keyword evidence="3" id="KW-0862">Zinc</keyword>
<dbReference type="InterPro" id="IPR021565">
    <property type="entry name" value="Rbsn_Rab-bd"/>
</dbReference>
<dbReference type="InterPro" id="IPR011011">
    <property type="entry name" value="Znf_FYVE_PHD"/>
</dbReference>
<evidence type="ECO:0000256" key="1">
    <source>
        <dbReference type="ARBA" id="ARBA00022723"/>
    </source>
</evidence>
<evidence type="ECO:0000259" key="7">
    <source>
        <dbReference type="PROSITE" id="PS50178"/>
    </source>
</evidence>
<dbReference type="InterPro" id="IPR052727">
    <property type="entry name" value="Rab4/Rab5_effector"/>
</dbReference>
<sequence>MVKAKKFQPLAVLNQKLKGLDVFESNTNPTPPSQSSHTSSHTPTPDPVIPPDPEEFITKSHWQRPGYDDSCSEPSCEKRLGNMNGRVNCRKCGLLYCEEHTMFQIRLSRSAQHEPVRGVWCRCCETCYVSREGYNDHHGLERDHTDVFRRIRQRNINRSTLETSRLEKRLTKLTQLLANPPSPEHLTPANNRWSLGSLAALTNAKAQQKRALEQSIIEWQDDSTVSRCPYCQQEFTNYTFRRHHCRLCGKVVCGDAQTACSSEIGLNIHASNAASEKPGVPVGVDVRMCQDCKHTLFSRSDYARDLTKKPADQRAFENLQQFERGIRLLLPRFQKLLLMLQDNSKQPTLDQLQEAAKVRKRLTLAFTQYDTAAKRIRDLPSNSSTQQRLQRAVYQQAYNFLSLHMLSLKSLPKLLKNNHTQSIDNRSLNRPPNGALAAIMFNETESSSVISGSSVSAMEAEEKDLRERLIVLEEQKFFVQEMLADVKKHRRFDEAAALGQNIEDLNREIAQITSQISSMDFASAYQGGIASPPG</sequence>